<accession>A0A1R3K7B3</accession>
<dbReference type="STRING" id="93759.A0A1R3K7B3"/>
<evidence type="ECO:0000256" key="1">
    <source>
        <dbReference type="SAM" id="SignalP"/>
    </source>
</evidence>
<reference evidence="4" key="1">
    <citation type="submission" date="2013-09" db="EMBL/GenBank/DDBJ databases">
        <title>Corchorus olitorius genome sequencing.</title>
        <authorList>
            <person name="Alam M."/>
            <person name="Haque M.S."/>
            <person name="Islam M.S."/>
            <person name="Emdad E.M."/>
            <person name="Islam M.M."/>
            <person name="Ahmed B."/>
            <person name="Halim A."/>
            <person name="Hossen Q.M.M."/>
            <person name="Hossain M.Z."/>
            <person name="Ahmed R."/>
            <person name="Khan M.M."/>
            <person name="Islam R."/>
            <person name="Rashid M.M."/>
            <person name="Khan S.A."/>
            <person name="Rahman M.S."/>
            <person name="Alam M."/>
            <person name="Yahiya A.S."/>
            <person name="Khan M.S."/>
            <person name="Azam M.S."/>
            <person name="Haque T."/>
            <person name="Lashkar M.Z.H."/>
            <person name="Akhand A.I."/>
            <person name="Morshed G."/>
            <person name="Roy S."/>
            <person name="Uddin K.S."/>
            <person name="Rabeya T."/>
            <person name="Hossain A.S."/>
            <person name="Chowdhury A."/>
            <person name="Snigdha A.R."/>
            <person name="Mortoza M.S."/>
            <person name="Matin S.A."/>
            <person name="Hoque S.M.E."/>
            <person name="Islam M.K."/>
            <person name="Roy D.K."/>
            <person name="Haider R."/>
            <person name="Moosa M.M."/>
            <person name="Elias S.M."/>
            <person name="Hasan A.M."/>
            <person name="Jahan S."/>
            <person name="Shafiuddin M."/>
            <person name="Mahmood N."/>
            <person name="Shommy N.S."/>
        </authorList>
    </citation>
    <scope>NUCLEOTIDE SEQUENCE [LARGE SCALE GENOMIC DNA]</scope>
    <source>
        <strain evidence="4">cv. O-4</strain>
    </source>
</reference>
<sequence>MERNYTLLMGLLLLLAAVDYCSSFHPKANLYEEGGFKLAQNSPLGGNYDGSINTKYVSDSSNSVKENGGDQVDYGLLEKSSQLGNMMSQQSEYSTDDQDDQNLQKNEKLVLMEGKINDGENLVANIEEEGKKEGGYDMLKVWESLNYYVEEKGYYKMDGDENYYGDENIEDENMYMDSEESNVEAKGKPGGEKEDEQNIHKVYEDALMPQDSMIEEWAYGKKEVNQSMHKGYEGSNEKGGENLPEVHDELTTSINETKEKMESCERMGNLDDHNEGGWPKRFDYTFPVEECDPYLGGQNFSMCFRIPGNDAPKLSLEIKSTEIGPLTIKISAPSFRQLDETEIEILQGKQDKKATVSIKESGTLIVFRDSSGGGGCDVDIKELASVNLAKAFLN</sequence>
<dbReference type="PANTHER" id="PTHR34200">
    <property type="entry name" value="DENTIN SIALOPHOSPHOPROTEIN-LIKE ISOFORM X1"/>
    <property type="match status" value="1"/>
</dbReference>
<protein>
    <recommendedName>
        <fullName evidence="2">DUF7356 domain-containing protein</fullName>
    </recommendedName>
</protein>
<keyword evidence="1" id="KW-0732">Signal</keyword>
<evidence type="ECO:0000313" key="4">
    <source>
        <dbReference type="Proteomes" id="UP000187203"/>
    </source>
</evidence>
<name>A0A1R3K7B3_9ROSI</name>
<proteinExistence type="predicted"/>
<feature type="domain" description="DUF7356" evidence="2">
    <location>
        <begin position="297"/>
        <end position="382"/>
    </location>
</feature>
<dbReference type="PANTHER" id="PTHR34200:SF8">
    <property type="entry name" value="TRANSMEMBRANE PROTEIN"/>
    <property type="match status" value="1"/>
</dbReference>
<dbReference type="Proteomes" id="UP000187203">
    <property type="component" value="Unassembled WGS sequence"/>
</dbReference>
<dbReference type="InterPro" id="IPR055780">
    <property type="entry name" value="DUF7356"/>
</dbReference>
<feature type="chain" id="PRO_5012661350" description="DUF7356 domain-containing protein" evidence="1">
    <location>
        <begin position="24"/>
        <end position="394"/>
    </location>
</feature>
<organism evidence="3 4">
    <name type="scientific">Corchorus olitorius</name>
    <dbReference type="NCBI Taxonomy" id="93759"/>
    <lineage>
        <taxon>Eukaryota</taxon>
        <taxon>Viridiplantae</taxon>
        <taxon>Streptophyta</taxon>
        <taxon>Embryophyta</taxon>
        <taxon>Tracheophyta</taxon>
        <taxon>Spermatophyta</taxon>
        <taxon>Magnoliopsida</taxon>
        <taxon>eudicotyledons</taxon>
        <taxon>Gunneridae</taxon>
        <taxon>Pentapetalae</taxon>
        <taxon>rosids</taxon>
        <taxon>malvids</taxon>
        <taxon>Malvales</taxon>
        <taxon>Malvaceae</taxon>
        <taxon>Grewioideae</taxon>
        <taxon>Apeibeae</taxon>
        <taxon>Corchorus</taxon>
    </lineage>
</organism>
<evidence type="ECO:0000259" key="2">
    <source>
        <dbReference type="Pfam" id="PF24053"/>
    </source>
</evidence>
<evidence type="ECO:0000313" key="3">
    <source>
        <dbReference type="EMBL" id="OMP02980.1"/>
    </source>
</evidence>
<dbReference type="EMBL" id="AWUE01014570">
    <property type="protein sequence ID" value="OMP02980.1"/>
    <property type="molecule type" value="Genomic_DNA"/>
</dbReference>
<comment type="caution">
    <text evidence="3">The sequence shown here is derived from an EMBL/GenBank/DDBJ whole genome shotgun (WGS) entry which is preliminary data.</text>
</comment>
<feature type="signal peptide" evidence="1">
    <location>
        <begin position="1"/>
        <end position="23"/>
    </location>
</feature>
<gene>
    <name evidence="3" type="ORF">COLO4_10689</name>
</gene>
<dbReference type="Pfam" id="PF24053">
    <property type="entry name" value="DUF7356"/>
    <property type="match status" value="1"/>
</dbReference>
<keyword evidence="4" id="KW-1185">Reference proteome</keyword>
<dbReference type="AlphaFoldDB" id="A0A1R3K7B3"/>
<dbReference type="OrthoDB" id="1936430at2759"/>